<name>A0A1J4VES0_9BACT</name>
<dbReference type="STRING" id="1805282.AUJ44_00820"/>
<accession>A0A1J4VES0</accession>
<sequence length="60" mass="6701">MFAVLILLAVAFFVGLLAHYVTILDFKIGDGFSEEKKKAREAAYSVTDVKEEHDAVKLLE</sequence>
<dbReference type="Proteomes" id="UP000183206">
    <property type="component" value="Unassembled WGS sequence"/>
</dbReference>
<comment type="caution">
    <text evidence="1">The sequence shown here is derived from an EMBL/GenBank/DDBJ whole genome shotgun (WGS) entry which is preliminary data.</text>
</comment>
<protein>
    <submittedName>
        <fullName evidence="1">Uncharacterized protein</fullName>
    </submittedName>
</protein>
<gene>
    <name evidence="1" type="ORF">AUJ44_00820</name>
</gene>
<proteinExistence type="predicted"/>
<dbReference type="AlphaFoldDB" id="A0A1J4VES0"/>
<evidence type="ECO:0000313" key="2">
    <source>
        <dbReference type="Proteomes" id="UP000183206"/>
    </source>
</evidence>
<dbReference type="EMBL" id="MNVO01000015">
    <property type="protein sequence ID" value="OIO33213.1"/>
    <property type="molecule type" value="Genomic_DNA"/>
</dbReference>
<evidence type="ECO:0000313" key="1">
    <source>
        <dbReference type="EMBL" id="OIO33213.1"/>
    </source>
</evidence>
<organism evidence="1 2">
    <name type="scientific">Candidatus Nomurabacteria bacterium CG1_02_47_685</name>
    <dbReference type="NCBI Taxonomy" id="1805282"/>
    <lineage>
        <taxon>Bacteria</taxon>
        <taxon>Candidatus Nomuraibacteriota</taxon>
    </lineage>
</organism>
<reference evidence="1 2" key="1">
    <citation type="journal article" date="2016" name="Environ. Microbiol.">
        <title>Genomic resolution of a cold subsurface aquifer community provides metabolic insights for novel microbes adapted to high CO concentrations.</title>
        <authorList>
            <person name="Probst A.J."/>
            <person name="Castelle C.J."/>
            <person name="Singh A."/>
            <person name="Brown C.T."/>
            <person name="Anantharaman K."/>
            <person name="Sharon I."/>
            <person name="Hug L.A."/>
            <person name="Burstein D."/>
            <person name="Emerson J.B."/>
            <person name="Thomas B.C."/>
            <person name="Banfield J.F."/>
        </authorList>
    </citation>
    <scope>NUCLEOTIDE SEQUENCE [LARGE SCALE GENOMIC DNA]</scope>
    <source>
        <strain evidence="1">CG1_02_47_685</strain>
    </source>
</reference>